<dbReference type="PROSITE" id="PS51186">
    <property type="entry name" value="GNAT"/>
    <property type="match status" value="1"/>
</dbReference>
<evidence type="ECO:0000259" key="1">
    <source>
        <dbReference type="PROSITE" id="PS51186"/>
    </source>
</evidence>
<protein>
    <submittedName>
        <fullName evidence="2">GNAT family N-acetyltransferase</fullName>
    </submittedName>
</protein>
<evidence type="ECO:0000313" key="3">
    <source>
        <dbReference type="Proteomes" id="UP001217044"/>
    </source>
</evidence>
<dbReference type="PANTHER" id="PTHR43792:SF13">
    <property type="entry name" value="ACETYLTRANSFERASE"/>
    <property type="match status" value="1"/>
</dbReference>
<dbReference type="EMBL" id="CP115165">
    <property type="protein sequence ID" value="WDA60031.1"/>
    <property type="molecule type" value="Genomic_DNA"/>
</dbReference>
<name>A0ABY7V4A8_9DEIO</name>
<accession>A0ABY7V4A8</accession>
<reference evidence="2 3" key="1">
    <citation type="submission" date="2022-12" db="EMBL/GenBank/DDBJ databases">
        <title>Genome Sequence of Deinococcus aquaticus Type Strain PB314.</title>
        <authorList>
            <person name="Albert C."/>
            <person name="Hill J."/>
            <person name="Boren L."/>
            <person name="Scholz-Ng S."/>
            <person name="Fatema N."/>
            <person name="Grosso R."/>
            <person name="Soboslay E."/>
            <person name="Tuohy J."/>
        </authorList>
    </citation>
    <scope>NUCLEOTIDE SEQUENCE [LARGE SCALE GENOMIC DNA]</scope>
    <source>
        <strain evidence="2 3">PB-314</strain>
    </source>
</reference>
<dbReference type="RefSeq" id="WP_273990768.1">
    <property type="nucleotide sequence ID" value="NZ_BAABQT010000031.1"/>
</dbReference>
<dbReference type="Gene3D" id="3.40.630.30">
    <property type="match status" value="1"/>
</dbReference>
<dbReference type="Pfam" id="PF13302">
    <property type="entry name" value="Acetyltransf_3"/>
    <property type="match status" value="1"/>
</dbReference>
<gene>
    <name evidence="2" type="ORF">M8445_07490</name>
</gene>
<sequence>MPALLSPRLLLLPLTRAVLERRVESAGFSLPLTTPDVVQDVYFPPEWPGDPLPMFPALLAGLSAGQGEVDGTFIAVHRGNLTALGQLGVVGGVNEQGEQQIGYGLTPEARGRGYATEAVGALVAHLHAAGVLTVTAQTATSNPASSRVLQKLGFRLVGSGHSEEDGPLSRWAHT</sequence>
<keyword evidence="3" id="KW-1185">Reference proteome</keyword>
<dbReference type="Proteomes" id="UP001217044">
    <property type="component" value="Chromosome"/>
</dbReference>
<dbReference type="SUPFAM" id="SSF55729">
    <property type="entry name" value="Acyl-CoA N-acyltransferases (Nat)"/>
    <property type="match status" value="1"/>
</dbReference>
<feature type="domain" description="N-acetyltransferase" evidence="1">
    <location>
        <begin position="32"/>
        <end position="174"/>
    </location>
</feature>
<dbReference type="InterPro" id="IPR016181">
    <property type="entry name" value="Acyl_CoA_acyltransferase"/>
</dbReference>
<dbReference type="InterPro" id="IPR051531">
    <property type="entry name" value="N-acetyltransferase"/>
</dbReference>
<dbReference type="PANTHER" id="PTHR43792">
    <property type="entry name" value="GNAT FAMILY, PUTATIVE (AFU_ORTHOLOGUE AFUA_3G00765)-RELATED-RELATED"/>
    <property type="match status" value="1"/>
</dbReference>
<evidence type="ECO:0000313" key="2">
    <source>
        <dbReference type="EMBL" id="WDA60031.1"/>
    </source>
</evidence>
<dbReference type="InterPro" id="IPR000182">
    <property type="entry name" value="GNAT_dom"/>
</dbReference>
<proteinExistence type="predicted"/>
<organism evidence="2 3">
    <name type="scientific">Deinococcus aquaticus</name>
    <dbReference type="NCBI Taxonomy" id="328692"/>
    <lineage>
        <taxon>Bacteria</taxon>
        <taxon>Thermotogati</taxon>
        <taxon>Deinococcota</taxon>
        <taxon>Deinococci</taxon>
        <taxon>Deinococcales</taxon>
        <taxon>Deinococcaceae</taxon>
        <taxon>Deinococcus</taxon>
    </lineage>
</organism>